<evidence type="ECO:0000256" key="1">
    <source>
        <dbReference type="SAM" id="Phobius"/>
    </source>
</evidence>
<feature type="transmembrane region" description="Helical" evidence="1">
    <location>
        <begin position="73"/>
        <end position="96"/>
    </location>
</feature>
<gene>
    <name evidence="2" type="ORF">C1645_778931</name>
</gene>
<dbReference type="EMBL" id="QKYT01000349">
    <property type="protein sequence ID" value="RIA86701.1"/>
    <property type="molecule type" value="Genomic_DNA"/>
</dbReference>
<keyword evidence="3" id="KW-1185">Reference proteome</keyword>
<keyword evidence="1" id="KW-0812">Transmembrane</keyword>
<feature type="transmembrane region" description="Helical" evidence="1">
    <location>
        <begin position="47"/>
        <end position="66"/>
    </location>
</feature>
<proteinExistence type="predicted"/>
<name>A0A397SUY0_9GLOM</name>
<keyword evidence="1" id="KW-0472">Membrane</keyword>
<reference evidence="2 3" key="1">
    <citation type="submission" date="2018-06" db="EMBL/GenBank/DDBJ databases">
        <title>Comparative genomics reveals the genomic features of Rhizophagus irregularis, R. cerebriforme, R. diaphanum and Gigaspora rosea, and their symbiotic lifestyle signature.</title>
        <authorList>
            <person name="Morin E."/>
            <person name="San Clemente H."/>
            <person name="Chen E.C.H."/>
            <person name="De La Providencia I."/>
            <person name="Hainaut M."/>
            <person name="Kuo A."/>
            <person name="Kohler A."/>
            <person name="Murat C."/>
            <person name="Tang N."/>
            <person name="Roy S."/>
            <person name="Loubradou J."/>
            <person name="Henrissat B."/>
            <person name="Grigoriev I.V."/>
            <person name="Corradi N."/>
            <person name="Roux C."/>
            <person name="Martin F.M."/>
        </authorList>
    </citation>
    <scope>NUCLEOTIDE SEQUENCE [LARGE SCALE GENOMIC DNA]</scope>
    <source>
        <strain evidence="2 3">DAOM 227022</strain>
    </source>
</reference>
<evidence type="ECO:0000313" key="2">
    <source>
        <dbReference type="EMBL" id="RIA86701.1"/>
    </source>
</evidence>
<evidence type="ECO:0000313" key="3">
    <source>
        <dbReference type="Proteomes" id="UP000265703"/>
    </source>
</evidence>
<dbReference type="AlphaFoldDB" id="A0A397SUY0"/>
<dbReference type="Proteomes" id="UP000265703">
    <property type="component" value="Unassembled WGS sequence"/>
</dbReference>
<accession>A0A397SUY0</accession>
<protein>
    <submittedName>
        <fullName evidence="2">Uncharacterized protein</fullName>
    </submittedName>
</protein>
<keyword evidence="1" id="KW-1133">Transmembrane helix</keyword>
<organism evidence="2 3">
    <name type="scientific">Glomus cerebriforme</name>
    <dbReference type="NCBI Taxonomy" id="658196"/>
    <lineage>
        <taxon>Eukaryota</taxon>
        <taxon>Fungi</taxon>
        <taxon>Fungi incertae sedis</taxon>
        <taxon>Mucoromycota</taxon>
        <taxon>Glomeromycotina</taxon>
        <taxon>Glomeromycetes</taxon>
        <taxon>Glomerales</taxon>
        <taxon>Glomeraceae</taxon>
        <taxon>Glomus</taxon>
    </lineage>
</organism>
<sequence length="126" mass="14399">MVVGLLFSIIEEEEEEEDFLSMAILFLFLFNIEEEELLNFFSKIEGLLLLLNFLFEFVSNPLIVFLRSKFDEISLFFIPLFSNLASLSFMDGVAIVSNIRAAERTFETLFSFGVSLGFSSSVLPVR</sequence>
<comment type="caution">
    <text evidence="2">The sequence shown here is derived from an EMBL/GenBank/DDBJ whole genome shotgun (WGS) entry which is preliminary data.</text>
</comment>